<reference evidence="2" key="1">
    <citation type="journal article" date="2019" name="Int. J. Syst. Evol. Microbiol.">
        <title>The Global Catalogue of Microorganisms (GCM) 10K type strain sequencing project: providing services to taxonomists for standard genome sequencing and annotation.</title>
        <authorList>
            <consortium name="The Broad Institute Genomics Platform"/>
            <consortium name="The Broad Institute Genome Sequencing Center for Infectious Disease"/>
            <person name="Wu L."/>
            <person name="Ma J."/>
        </authorList>
    </citation>
    <scope>NUCLEOTIDE SEQUENCE [LARGE SCALE GENOMIC DNA]</scope>
    <source>
        <strain evidence="2">JCM 18053</strain>
    </source>
</reference>
<dbReference type="PANTHER" id="PTHR46082">
    <property type="entry name" value="ATP/GTP-BINDING PROTEIN-RELATED"/>
    <property type="match status" value="1"/>
</dbReference>
<name>A0ABP9P347_9BACT</name>
<dbReference type="InterPro" id="IPR053137">
    <property type="entry name" value="NLR-like"/>
</dbReference>
<keyword evidence="2" id="KW-1185">Reference proteome</keyword>
<sequence length="706" mass="80046">MVSTVPVKSQAADVQKRPGNSAFKGLESKVAALIREFPRALAFRPPESTEDGQRYRYVEAAKPLFERFNLPTEGLYEAMRSYVLGRLLKKDLTGTELARFYFMIQRYSEVVDVALIAGEEAHHAKPRISANVAAALELAGYAALEQQKYVDAKQYFTVASLETDSETDLGAWTQIQTALAYTHFLLADYPAQLKTLREVMERYRLTLGPGHLETLRYHNELAAALYDQRQDAAAEAEYRKMLQSLEEKEDANSAALISVRKNLASVLESSKRCDEAEALLRQVLESQRSTLGKTHEDVMRTRFRLVDIVVEGKKFSDAEKEIRSLLEYIRLYLGPDHYHCLMGRRKLASLYYSTGRFAEAATQFQVLYEEEQKVLGVNDQESWKTYNDLGVCYNEMNQPDKAEAVFKKVLVWQLKNLQHDHLDTLVTRNNLGIAYEKQNKFELAEKQYLITHLARLRLLGPNHDLTRAASNNLTALMIKENDPEVVLQQYQDILQDLLKIHGPKGIETVTVRFNIALRLESLLRYEEAEKQYRIIYDIRLRIRGKTHPETMIAFRSLGANLLRQNRAVEAEAMLREGLPNVRENLKPDDVDLFHYHSTYARALSSTNKVEEAIALLTETLETLIKSKGESFPLVTNFKTQLNHCRQLQQAQVAAKLEKDKMIGGISAAAVLQRPPSSGGSLPINLPLNLPTVPVAPPPKGVPTTKP</sequence>
<gene>
    <name evidence="1" type="ORF">GCM10023213_21930</name>
</gene>
<dbReference type="Pfam" id="PF13424">
    <property type="entry name" value="TPR_12"/>
    <property type="match status" value="2"/>
</dbReference>
<evidence type="ECO:0000313" key="1">
    <source>
        <dbReference type="EMBL" id="GAA5140063.1"/>
    </source>
</evidence>
<dbReference type="PANTHER" id="PTHR46082:SF6">
    <property type="entry name" value="AAA+ ATPASE DOMAIN-CONTAINING PROTEIN-RELATED"/>
    <property type="match status" value="1"/>
</dbReference>
<evidence type="ECO:0008006" key="3">
    <source>
        <dbReference type="Google" id="ProtNLM"/>
    </source>
</evidence>
<accession>A0ABP9P347</accession>
<proteinExistence type="predicted"/>
<dbReference type="InterPro" id="IPR019734">
    <property type="entry name" value="TPR_rpt"/>
</dbReference>
<protein>
    <recommendedName>
        <fullName evidence="3">Tetratricopeptide repeat protein</fullName>
    </recommendedName>
</protein>
<dbReference type="SUPFAM" id="SSF48452">
    <property type="entry name" value="TPR-like"/>
    <property type="match status" value="4"/>
</dbReference>
<dbReference type="SMART" id="SM00028">
    <property type="entry name" value="TPR"/>
    <property type="match status" value="3"/>
</dbReference>
<dbReference type="InterPro" id="IPR011990">
    <property type="entry name" value="TPR-like_helical_dom_sf"/>
</dbReference>
<evidence type="ECO:0000313" key="2">
    <source>
        <dbReference type="Proteomes" id="UP001499852"/>
    </source>
</evidence>
<comment type="caution">
    <text evidence="1">The sequence shown here is derived from an EMBL/GenBank/DDBJ whole genome shotgun (WGS) entry which is preliminary data.</text>
</comment>
<dbReference type="Pfam" id="PF13374">
    <property type="entry name" value="TPR_10"/>
    <property type="match status" value="1"/>
</dbReference>
<dbReference type="Gene3D" id="1.25.40.10">
    <property type="entry name" value="Tetratricopeptide repeat domain"/>
    <property type="match status" value="3"/>
</dbReference>
<dbReference type="EMBL" id="BAABIA010000004">
    <property type="protein sequence ID" value="GAA5140063.1"/>
    <property type="molecule type" value="Genomic_DNA"/>
</dbReference>
<organism evidence="1 2">
    <name type="scientific">Prosthecobacter algae</name>
    <dbReference type="NCBI Taxonomy" id="1144682"/>
    <lineage>
        <taxon>Bacteria</taxon>
        <taxon>Pseudomonadati</taxon>
        <taxon>Verrucomicrobiota</taxon>
        <taxon>Verrucomicrobiia</taxon>
        <taxon>Verrucomicrobiales</taxon>
        <taxon>Verrucomicrobiaceae</taxon>
        <taxon>Prosthecobacter</taxon>
    </lineage>
</organism>
<dbReference type="Proteomes" id="UP001499852">
    <property type="component" value="Unassembled WGS sequence"/>
</dbReference>
<dbReference type="RefSeq" id="WP_345736420.1">
    <property type="nucleotide sequence ID" value="NZ_BAABIA010000004.1"/>
</dbReference>